<reference evidence="2 3" key="1">
    <citation type="journal article" date="2014" name="Nat. Commun.">
        <title>Klebsormidium flaccidum genome reveals primary factors for plant terrestrial adaptation.</title>
        <authorList>
            <person name="Hori K."/>
            <person name="Maruyama F."/>
            <person name="Fujisawa T."/>
            <person name="Togashi T."/>
            <person name="Yamamoto N."/>
            <person name="Seo M."/>
            <person name="Sato S."/>
            <person name="Yamada T."/>
            <person name="Mori H."/>
            <person name="Tajima N."/>
            <person name="Moriyama T."/>
            <person name="Ikeuchi M."/>
            <person name="Watanabe M."/>
            <person name="Wada H."/>
            <person name="Kobayashi K."/>
            <person name="Saito M."/>
            <person name="Masuda T."/>
            <person name="Sasaki-Sekimoto Y."/>
            <person name="Mashiguchi K."/>
            <person name="Awai K."/>
            <person name="Shimojima M."/>
            <person name="Masuda S."/>
            <person name="Iwai M."/>
            <person name="Nobusawa T."/>
            <person name="Narise T."/>
            <person name="Kondo S."/>
            <person name="Saito H."/>
            <person name="Sato R."/>
            <person name="Murakawa M."/>
            <person name="Ihara Y."/>
            <person name="Oshima-Yamada Y."/>
            <person name="Ohtaka K."/>
            <person name="Satoh M."/>
            <person name="Sonobe K."/>
            <person name="Ishii M."/>
            <person name="Ohtani R."/>
            <person name="Kanamori-Sato M."/>
            <person name="Honoki R."/>
            <person name="Miyazaki D."/>
            <person name="Mochizuki H."/>
            <person name="Umetsu J."/>
            <person name="Higashi K."/>
            <person name="Shibata D."/>
            <person name="Kamiya Y."/>
            <person name="Sato N."/>
            <person name="Nakamura Y."/>
            <person name="Tabata S."/>
            <person name="Ida S."/>
            <person name="Kurokawa K."/>
            <person name="Ohta H."/>
        </authorList>
    </citation>
    <scope>NUCLEOTIDE SEQUENCE [LARGE SCALE GENOMIC DNA]</scope>
    <source>
        <strain evidence="2 3">NIES-2285</strain>
    </source>
</reference>
<evidence type="ECO:0000313" key="2">
    <source>
        <dbReference type="EMBL" id="GAQ85217.1"/>
    </source>
</evidence>
<feature type="chain" id="PRO_5012937305" evidence="1">
    <location>
        <begin position="18"/>
        <end position="184"/>
    </location>
</feature>
<dbReference type="OMA" id="RRIWWTW"/>
<proteinExistence type="predicted"/>
<sequence length="184" mass="18474">MLQKLLWLTGHLISGAAEQGSRPGGGQGAGQFREAEMTIAGGGGAGVEHRLQGKGWRRCLLELGWGGGNRRRCNAFCGRWVPVPVGGWSGNRANGGGGLTEAFGGGCASGGEEVGLGGGDPFRGRVLVGVVTSGGADGLFGGAGLERIAGGGGLEAFAGGGTPVRNQDPEQEAHMDTTLLFSLE</sequence>
<dbReference type="EMBL" id="DF237173">
    <property type="protein sequence ID" value="GAQ85217.1"/>
    <property type="molecule type" value="Genomic_DNA"/>
</dbReference>
<evidence type="ECO:0000313" key="3">
    <source>
        <dbReference type="Proteomes" id="UP000054558"/>
    </source>
</evidence>
<dbReference type="Proteomes" id="UP000054558">
    <property type="component" value="Unassembled WGS sequence"/>
</dbReference>
<name>A0A1Y1I936_KLENI</name>
<evidence type="ECO:0000256" key="1">
    <source>
        <dbReference type="SAM" id="SignalP"/>
    </source>
</evidence>
<keyword evidence="1" id="KW-0732">Signal</keyword>
<feature type="signal peptide" evidence="1">
    <location>
        <begin position="1"/>
        <end position="17"/>
    </location>
</feature>
<dbReference type="AlphaFoldDB" id="A0A1Y1I936"/>
<protein>
    <submittedName>
        <fullName evidence="2">Uncharacterized protein</fullName>
    </submittedName>
</protein>
<gene>
    <name evidence="2" type="ORF">KFL_002240180</name>
</gene>
<keyword evidence="3" id="KW-1185">Reference proteome</keyword>
<accession>A0A1Y1I936</accession>
<organism evidence="2 3">
    <name type="scientific">Klebsormidium nitens</name>
    <name type="common">Green alga</name>
    <name type="synonym">Ulothrix nitens</name>
    <dbReference type="NCBI Taxonomy" id="105231"/>
    <lineage>
        <taxon>Eukaryota</taxon>
        <taxon>Viridiplantae</taxon>
        <taxon>Streptophyta</taxon>
        <taxon>Klebsormidiophyceae</taxon>
        <taxon>Klebsormidiales</taxon>
        <taxon>Klebsormidiaceae</taxon>
        <taxon>Klebsormidium</taxon>
    </lineage>
</organism>